<comment type="caution">
    <text evidence="1">The sequence shown here is derived from an EMBL/GenBank/DDBJ whole genome shotgun (WGS) entry which is preliminary data.</text>
</comment>
<reference evidence="1" key="1">
    <citation type="journal article" date="2014" name="Front. Microbiol.">
        <title>High frequency of phylogenetically diverse reductive dehalogenase-homologous genes in deep subseafloor sedimentary metagenomes.</title>
        <authorList>
            <person name="Kawai M."/>
            <person name="Futagami T."/>
            <person name="Toyoda A."/>
            <person name="Takaki Y."/>
            <person name="Nishi S."/>
            <person name="Hori S."/>
            <person name="Arai W."/>
            <person name="Tsubouchi T."/>
            <person name="Morono Y."/>
            <person name="Uchiyama I."/>
            <person name="Ito T."/>
            <person name="Fujiyama A."/>
            <person name="Inagaki F."/>
            <person name="Takami H."/>
        </authorList>
    </citation>
    <scope>NUCLEOTIDE SEQUENCE</scope>
    <source>
        <strain evidence="1">Expedition CK06-06</strain>
    </source>
</reference>
<dbReference type="AlphaFoldDB" id="X0VKA9"/>
<feature type="non-terminal residue" evidence="1">
    <location>
        <position position="36"/>
    </location>
</feature>
<sequence>MTADERSGRLALPAHAASSAEIAGEFCADLRLGLTT</sequence>
<accession>X0VKA9</accession>
<name>X0VKA9_9ZZZZ</name>
<evidence type="ECO:0000313" key="1">
    <source>
        <dbReference type="EMBL" id="GAG18729.1"/>
    </source>
</evidence>
<organism evidence="1">
    <name type="scientific">marine sediment metagenome</name>
    <dbReference type="NCBI Taxonomy" id="412755"/>
    <lineage>
        <taxon>unclassified sequences</taxon>
        <taxon>metagenomes</taxon>
        <taxon>ecological metagenomes</taxon>
    </lineage>
</organism>
<proteinExistence type="predicted"/>
<protein>
    <submittedName>
        <fullName evidence="1">Uncharacterized protein</fullName>
    </submittedName>
</protein>
<dbReference type="EMBL" id="BARS01035455">
    <property type="protein sequence ID" value="GAG18729.1"/>
    <property type="molecule type" value="Genomic_DNA"/>
</dbReference>
<gene>
    <name evidence="1" type="ORF">S01H1_54625</name>
</gene>